<name>A0A816RCY6_BRANA</name>
<organism evidence="1">
    <name type="scientific">Brassica napus</name>
    <name type="common">Rape</name>
    <dbReference type="NCBI Taxonomy" id="3708"/>
    <lineage>
        <taxon>Eukaryota</taxon>
        <taxon>Viridiplantae</taxon>
        <taxon>Streptophyta</taxon>
        <taxon>Embryophyta</taxon>
        <taxon>Tracheophyta</taxon>
        <taxon>Spermatophyta</taxon>
        <taxon>Magnoliopsida</taxon>
        <taxon>eudicotyledons</taxon>
        <taxon>Gunneridae</taxon>
        <taxon>Pentapetalae</taxon>
        <taxon>rosids</taxon>
        <taxon>malvids</taxon>
        <taxon>Brassicales</taxon>
        <taxon>Brassicaceae</taxon>
        <taxon>Brassiceae</taxon>
        <taxon>Brassica</taxon>
    </lineage>
</organism>
<dbReference type="Proteomes" id="UP001295469">
    <property type="component" value="Chromosome C01"/>
</dbReference>
<evidence type="ECO:0000313" key="1">
    <source>
        <dbReference type="EMBL" id="CAF2071176.1"/>
    </source>
</evidence>
<sequence length="73" mass="7652">MSICTLVISASLMERMKLSVSPPLCTRALGLTPSTLLALGPALMLVFTTLPPAPSILSLWIASTPLSYGLLPL</sequence>
<gene>
    <name evidence="1" type="ORF">DARMORV10_C01P18800.1</name>
</gene>
<accession>A0A816RCY6</accession>
<protein>
    <submittedName>
        <fullName evidence="1">(rape) hypothetical protein</fullName>
    </submittedName>
</protein>
<feature type="non-terminal residue" evidence="1">
    <location>
        <position position="1"/>
    </location>
</feature>
<dbReference type="AlphaFoldDB" id="A0A816RCY6"/>
<reference evidence="1" key="1">
    <citation type="submission" date="2021-01" db="EMBL/GenBank/DDBJ databases">
        <authorList>
            <consortium name="Genoscope - CEA"/>
            <person name="William W."/>
        </authorList>
    </citation>
    <scope>NUCLEOTIDE SEQUENCE</scope>
</reference>
<dbReference type="EMBL" id="HG994365">
    <property type="protein sequence ID" value="CAF2071176.1"/>
    <property type="molecule type" value="Genomic_DNA"/>
</dbReference>
<proteinExistence type="predicted"/>